<comment type="catalytic activity">
    <reaction evidence="1 6">
        <text>7,8-dihydroneopterin = 6-hydroxymethyl-7,8-dihydropterin + glycolaldehyde</text>
        <dbReference type="Rhea" id="RHEA:10540"/>
        <dbReference type="ChEBI" id="CHEBI:17001"/>
        <dbReference type="ChEBI" id="CHEBI:17071"/>
        <dbReference type="ChEBI" id="CHEBI:44841"/>
        <dbReference type="EC" id="4.1.2.25"/>
    </reaction>
</comment>
<gene>
    <name evidence="8" type="primary">folB</name>
    <name evidence="8" type="ORF">GCM10023224_09030</name>
</gene>
<evidence type="ECO:0000256" key="5">
    <source>
        <dbReference type="ARBA" id="ARBA00023239"/>
    </source>
</evidence>
<reference evidence="9" key="1">
    <citation type="journal article" date="2019" name="Int. J. Syst. Evol. Microbiol.">
        <title>The Global Catalogue of Microorganisms (GCM) 10K type strain sequencing project: providing services to taxonomists for standard genome sequencing and annotation.</title>
        <authorList>
            <consortium name="The Broad Institute Genomics Platform"/>
            <consortium name="The Broad Institute Genome Sequencing Center for Infectious Disease"/>
            <person name="Wu L."/>
            <person name="Ma J."/>
        </authorList>
    </citation>
    <scope>NUCLEOTIDE SEQUENCE [LARGE SCALE GENOMIC DNA]</scope>
    <source>
        <strain evidence="9">JCM 18123</strain>
    </source>
</reference>
<dbReference type="NCBIfam" id="TIGR00526">
    <property type="entry name" value="folB_dom"/>
    <property type="match status" value="1"/>
</dbReference>
<dbReference type="NCBIfam" id="TIGR00525">
    <property type="entry name" value="folB"/>
    <property type="match status" value="1"/>
</dbReference>
<sequence>MSEELDRLRLSGLRARGFHGVLEHERREGQDFVVDVELGLDLGEAGRSDALADTVHYGELAEALVAVVRGEPLDLIEALAERLARVCLAEPRVRRAEVTVHKPQAPIPHAFDDVAVTIVRRNEKEAGGDPREQA</sequence>
<dbReference type="Proteomes" id="UP001499993">
    <property type="component" value="Unassembled WGS sequence"/>
</dbReference>
<evidence type="ECO:0000256" key="1">
    <source>
        <dbReference type="ARBA" id="ARBA00001353"/>
    </source>
</evidence>
<dbReference type="Gene3D" id="3.30.1130.10">
    <property type="match status" value="1"/>
</dbReference>
<evidence type="ECO:0000256" key="3">
    <source>
        <dbReference type="ARBA" id="ARBA00005708"/>
    </source>
</evidence>
<dbReference type="EMBL" id="BAABIK010000003">
    <property type="protein sequence ID" value="GAA4931293.1"/>
    <property type="molecule type" value="Genomic_DNA"/>
</dbReference>
<protein>
    <recommendedName>
        <fullName evidence="6">7,8-dihydroneopterin aldolase</fullName>
        <ecNumber evidence="6">4.1.2.25</ecNumber>
    </recommendedName>
</protein>
<keyword evidence="4 6" id="KW-0289">Folate biosynthesis</keyword>
<dbReference type="RefSeq" id="WP_344140793.1">
    <property type="nucleotide sequence ID" value="NZ_BAABIK010000003.1"/>
</dbReference>
<evidence type="ECO:0000256" key="2">
    <source>
        <dbReference type="ARBA" id="ARBA00005013"/>
    </source>
</evidence>
<keyword evidence="5 6" id="KW-0456">Lyase</keyword>
<dbReference type="InterPro" id="IPR006157">
    <property type="entry name" value="FolB_dom"/>
</dbReference>
<comment type="pathway">
    <text evidence="2 6">Cofactor biosynthesis; tetrahydrofolate biosynthesis; 2-amino-4-hydroxy-6-hydroxymethyl-7,8-dihydropteridine diphosphate from 7,8-dihydroneopterin triphosphate: step 3/4.</text>
</comment>
<evidence type="ECO:0000256" key="6">
    <source>
        <dbReference type="RuleBase" id="RU362079"/>
    </source>
</evidence>
<name>A0ABP9G7M0_9ACTN</name>
<evidence type="ECO:0000313" key="9">
    <source>
        <dbReference type="Proteomes" id="UP001499993"/>
    </source>
</evidence>
<evidence type="ECO:0000313" key="8">
    <source>
        <dbReference type="EMBL" id="GAA4931293.1"/>
    </source>
</evidence>
<comment type="caution">
    <text evidence="8">The sequence shown here is derived from an EMBL/GenBank/DDBJ whole genome shotgun (WGS) entry which is preliminary data.</text>
</comment>
<accession>A0ABP9G7M0</accession>
<dbReference type="SMART" id="SM00905">
    <property type="entry name" value="FolB"/>
    <property type="match status" value="1"/>
</dbReference>
<dbReference type="InterPro" id="IPR006156">
    <property type="entry name" value="Dihydroneopterin_aldolase"/>
</dbReference>
<dbReference type="EC" id="4.1.2.25" evidence="6"/>
<keyword evidence="9" id="KW-1185">Reference proteome</keyword>
<organism evidence="8 9">
    <name type="scientific">Streptomonospora halophila</name>
    <dbReference type="NCBI Taxonomy" id="427369"/>
    <lineage>
        <taxon>Bacteria</taxon>
        <taxon>Bacillati</taxon>
        <taxon>Actinomycetota</taxon>
        <taxon>Actinomycetes</taxon>
        <taxon>Streptosporangiales</taxon>
        <taxon>Nocardiopsidaceae</taxon>
        <taxon>Streptomonospora</taxon>
    </lineage>
</organism>
<feature type="domain" description="Dihydroneopterin aldolase/epimerase" evidence="7">
    <location>
        <begin position="8"/>
        <end position="120"/>
    </location>
</feature>
<dbReference type="InterPro" id="IPR043133">
    <property type="entry name" value="GTP-CH-I_C/QueF"/>
</dbReference>
<dbReference type="PANTHER" id="PTHR42844:SF1">
    <property type="entry name" value="DIHYDRONEOPTERIN ALDOLASE 1-RELATED"/>
    <property type="match status" value="1"/>
</dbReference>
<comment type="similarity">
    <text evidence="3 6">Belongs to the DHNA family.</text>
</comment>
<evidence type="ECO:0000256" key="4">
    <source>
        <dbReference type="ARBA" id="ARBA00022909"/>
    </source>
</evidence>
<dbReference type="PANTHER" id="PTHR42844">
    <property type="entry name" value="DIHYDRONEOPTERIN ALDOLASE 1-RELATED"/>
    <property type="match status" value="1"/>
</dbReference>
<dbReference type="Pfam" id="PF02152">
    <property type="entry name" value="FolB"/>
    <property type="match status" value="1"/>
</dbReference>
<dbReference type="CDD" id="cd00534">
    <property type="entry name" value="DHNA_DHNTPE"/>
    <property type="match status" value="1"/>
</dbReference>
<evidence type="ECO:0000259" key="7">
    <source>
        <dbReference type="SMART" id="SM00905"/>
    </source>
</evidence>
<dbReference type="SUPFAM" id="SSF55620">
    <property type="entry name" value="Tetrahydrobiopterin biosynthesis enzymes-like"/>
    <property type="match status" value="1"/>
</dbReference>
<proteinExistence type="inferred from homology"/>
<comment type="function">
    <text evidence="6">Catalyzes the conversion of 7,8-dihydroneopterin to 6-hydroxymethyl-7,8-dihydropterin.</text>
</comment>